<reference evidence="1 2" key="1">
    <citation type="journal article" date="2019" name="bioRxiv">
        <title>Genomics, evolutionary history and diagnostics of the Alternaria alternata species group including apple and Asian pear pathotypes.</title>
        <authorList>
            <person name="Armitage A.D."/>
            <person name="Cockerton H.M."/>
            <person name="Sreenivasaprasad S."/>
            <person name="Woodhall J.W."/>
            <person name="Lane C.R."/>
            <person name="Harrison R.J."/>
            <person name="Clarkson J.P."/>
        </authorList>
    </citation>
    <scope>NUCLEOTIDE SEQUENCE [LARGE SCALE GENOMIC DNA]</scope>
    <source>
        <strain evidence="1 2">FERA 650</strain>
    </source>
</reference>
<sequence length="329" mass="34309">MNAYQFLGAQEGIVLRRLAIPEPNDEQALIKVEAAGLCHSDTHVLHGGGAAWMRALPITLGHEIAGTIVRLGGHKSSPRASPLKHGDKVAVACVGHPIEARCFEHAPGVGYDGGYAEYVIAYLENIVKIPENVSFAHAAVATDAVSTAYHAVVVEGNVTETSTVAVVGLGGLGLNALAIAAARGAQVYGVDIITSKFEKAISMGATQCATSLSQLSTQHFDVIIDFAGAQSTVEAAVTTVKLGGIVVVVGLASDTIKLSTTDIVTRNITIRGSTSASFEDLRNVLGLISSGVIQPLVEEIAFHDIPKELERLSSSQVTGRLFTVPVPDT</sequence>
<keyword evidence="2" id="KW-1185">Reference proteome</keyword>
<comment type="caution">
    <text evidence="1">The sequence shown here is derived from an EMBL/GenBank/DDBJ whole genome shotgun (WGS) entry which is preliminary data.</text>
</comment>
<organism evidence="1 2">
    <name type="scientific">Alternaria gaisen</name>
    <dbReference type="NCBI Taxonomy" id="167740"/>
    <lineage>
        <taxon>Eukaryota</taxon>
        <taxon>Fungi</taxon>
        <taxon>Dikarya</taxon>
        <taxon>Ascomycota</taxon>
        <taxon>Pezizomycotina</taxon>
        <taxon>Dothideomycetes</taxon>
        <taxon>Pleosporomycetidae</taxon>
        <taxon>Pleosporales</taxon>
        <taxon>Pleosporineae</taxon>
        <taxon>Pleosporaceae</taxon>
        <taxon>Alternaria</taxon>
        <taxon>Alternaria sect. Alternaria</taxon>
    </lineage>
</organism>
<gene>
    <name evidence="1" type="ORF">AG0111_0g9424</name>
</gene>
<proteinExistence type="predicted"/>
<dbReference type="EMBL" id="PDWZ02000010">
    <property type="protein sequence ID" value="KAB2102317.1"/>
    <property type="molecule type" value="Genomic_DNA"/>
</dbReference>
<evidence type="ECO:0000313" key="1">
    <source>
        <dbReference type="EMBL" id="KAB2102317.1"/>
    </source>
</evidence>
<evidence type="ECO:0000313" key="2">
    <source>
        <dbReference type="Proteomes" id="UP000293547"/>
    </source>
</evidence>
<name>A0ACB6FD00_9PLEO</name>
<accession>A0ACB6FD00</accession>
<dbReference type="Proteomes" id="UP000293547">
    <property type="component" value="Unassembled WGS sequence"/>
</dbReference>
<protein>
    <submittedName>
        <fullName evidence="1">Uncharacterized protein</fullName>
    </submittedName>
</protein>